<evidence type="ECO:0000313" key="3">
    <source>
        <dbReference type="Proteomes" id="UP000030680"/>
    </source>
</evidence>
<dbReference type="KEGG" id="gsl:Gasu_18720"/>
<proteinExistence type="predicted"/>
<dbReference type="eggNOG" id="KOG1809">
    <property type="taxonomic scope" value="Eukaryota"/>
</dbReference>
<organism evidence="2 3">
    <name type="scientific">Galdieria sulphuraria</name>
    <name type="common">Red alga</name>
    <dbReference type="NCBI Taxonomy" id="130081"/>
    <lineage>
        <taxon>Eukaryota</taxon>
        <taxon>Rhodophyta</taxon>
        <taxon>Bangiophyceae</taxon>
        <taxon>Galdieriales</taxon>
        <taxon>Galdieriaceae</taxon>
        <taxon>Galdieria</taxon>
    </lineage>
</organism>
<protein>
    <submittedName>
        <fullName evidence="2">Uncharacterized protein</fullName>
    </submittedName>
</protein>
<reference evidence="3" key="1">
    <citation type="journal article" date="2013" name="Science">
        <title>Gene transfer from bacteria and archaea facilitated evolution of an extremophilic eukaryote.</title>
        <authorList>
            <person name="Schonknecht G."/>
            <person name="Chen W.H."/>
            <person name="Ternes C.M."/>
            <person name="Barbier G.G."/>
            <person name="Shrestha R.P."/>
            <person name="Stanke M."/>
            <person name="Brautigam A."/>
            <person name="Baker B.J."/>
            <person name="Banfield J.F."/>
            <person name="Garavito R.M."/>
            <person name="Carr K."/>
            <person name="Wilkerson C."/>
            <person name="Rensing S.A."/>
            <person name="Gagneul D."/>
            <person name="Dickenson N.E."/>
            <person name="Oesterhelt C."/>
            <person name="Lercher M.J."/>
            <person name="Weber A.P."/>
        </authorList>
    </citation>
    <scope>NUCLEOTIDE SEQUENCE [LARGE SCALE GENOMIC DNA]</scope>
    <source>
        <strain evidence="3">074W</strain>
    </source>
</reference>
<dbReference type="OrthoDB" id="428159at2759"/>
<dbReference type="AlphaFoldDB" id="M2XL45"/>
<sequence>MVLEGTFASILTSLISRYANARGSDVGLGIRGGYLSLENVDLKIDVLNDANLPFCITSGRLGKLKAQIPWYALGSKPVEIYGENLYITAKPHSMDKESKSNEECNVVENPKGTQVEKLKSSELVGADEVDEETTKWYTTKLGRLGANVFLELYNICFTYQDNDCEVCIRVASVITFSADANWNMSSHPVMDASYGSPFLFRKVFRVSGLSITSQSRVKLSTERVPLVDGLNFEIRLALSTTSQLKSPSLTDIEVELDEFFLTYSDRQLAFLKRVFSQDVQDPQVTSDIGTNTLIESVVKNAIESSNINDTESANEDDSSCASSGWLFHVWNAIVGESAVEDDTADILGVNILDKNTKEDFEKASVAVEKARDAGGRIYSFRIRTEDRRARQENDKLRKQLEEARAEIEQLKLYKQKSEEYEKALDEDKEQIKYLKEKNRMLLNDVDEMEKLFSESSRNKDAVIRELEAALSKAEKNLSQVQSSDTSEEWFAPRDIRKRDSGRGLKLL</sequence>
<dbReference type="PANTHER" id="PTHR12517">
    <property type="entry name" value="VACUOLAR PROTEIN SORTING-ASSOCIATED PROTEIN 13B"/>
    <property type="match status" value="1"/>
</dbReference>
<gene>
    <name evidence="2" type="ORF">Gasu_18720</name>
</gene>
<feature type="coiled-coil region" evidence="1">
    <location>
        <begin position="382"/>
        <end position="483"/>
    </location>
</feature>
<dbReference type="Gramene" id="EME30857">
    <property type="protein sequence ID" value="EME30857"/>
    <property type="gene ID" value="Gasu_18720"/>
</dbReference>
<dbReference type="GeneID" id="17089553"/>
<name>M2XL45_GALSU</name>
<dbReference type="EMBL" id="KB454496">
    <property type="protein sequence ID" value="EME30857.1"/>
    <property type="molecule type" value="Genomic_DNA"/>
</dbReference>
<evidence type="ECO:0000256" key="1">
    <source>
        <dbReference type="SAM" id="Coils"/>
    </source>
</evidence>
<accession>M2XL45</accession>
<evidence type="ECO:0000313" key="2">
    <source>
        <dbReference type="EMBL" id="EME30857.1"/>
    </source>
</evidence>
<dbReference type="InterPro" id="IPR039782">
    <property type="entry name" value="VPS13B"/>
</dbReference>
<dbReference type="PANTHER" id="PTHR12517:SF0">
    <property type="entry name" value="INTERMEMBRANE LIPID TRANSFER PROTEIN VPS13B"/>
    <property type="match status" value="1"/>
</dbReference>
<dbReference type="Proteomes" id="UP000030680">
    <property type="component" value="Unassembled WGS sequence"/>
</dbReference>
<keyword evidence="1" id="KW-0175">Coiled coil</keyword>
<dbReference type="OMA" id="EYPARNT"/>
<dbReference type="RefSeq" id="XP_005707377.1">
    <property type="nucleotide sequence ID" value="XM_005707320.1"/>
</dbReference>
<keyword evidence="3" id="KW-1185">Reference proteome</keyword>